<organism evidence="7 8">
    <name type="scientific">Aquimonas voraii</name>
    <dbReference type="NCBI Taxonomy" id="265719"/>
    <lineage>
        <taxon>Bacteria</taxon>
        <taxon>Pseudomonadati</taxon>
        <taxon>Pseudomonadota</taxon>
        <taxon>Gammaproteobacteria</taxon>
        <taxon>Lysobacterales</taxon>
        <taxon>Lysobacteraceae</taxon>
        <taxon>Aquimonas</taxon>
    </lineage>
</organism>
<evidence type="ECO:0000313" key="7">
    <source>
        <dbReference type="EMBL" id="SDD34374.1"/>
    </source>
</evidence>
<dbReference type="SUPFAM" id="SSF46458">
    <property type="entry name" value="Globin-like"/>
    <property type="match status" value="1"/>
</dbReference>
<accession>A0A1G6TZK9</accession>
<dbReference type="OrthoDB" id="9795814at2"/>
<dbReference type="CDD" id="cd00454">
    <property type="entry name" value="TrHb1_N"/>
    <property type="match status" value="1"/>
</dbReference>
<evidence type="ECO:0000256" key="5">
    <source>
        <dbReference type="PIRSR" id="PIRSR601486-1"/>
    </source>
</evidence>
<feature type="chain" id="PRO_5011597139" evidence="6">
    <location>
        <begin position="23"/>
        <end position="151"/>
    </location>
</feature>
<dbReference type="GO" id="GO:0020037">
    <property type="term" value="F:heme binding"/>
    <property type="evidence" value="ECO:0007669"/>
    <property type="project" value="InterPro"/>
</dbReference>
<reference evidence="7 8" key="1">
    <citation type="submission" date="2016-10" db="EMBL/GenBank/DDBJ databases">
        <authorList>
            <person name="de Groot N.N."/>
        </authorList>
    </citation>
    <scope>NUCLEOTIDE SEQUENCE [LARGE SCALE GENOMIC DNA]</scope>
    <source>
        <strain evidence="7 8">DSM 16957</strain>
    </source>
</reference>
<dbReference type="STRING" id="265719.SAMN04488509_10283"/>
<dbReference type="Pfam" id="PF01152">
    <property type="entry name" value="Bac_globin"/>
    <property type="match status" value="1"/>
</dbReference>
<evidence type="ECO:0000256" key="1">
    <source>
        <dbReference type="ARBA" id="ARBA00022448"/>
    </source>
</evidence>
<feature type="binding site" description="distal binding residue" evidence="5">
    <location>
        <position position="103"/>
    </location>
    <ligand>
        <name>heme</name>
        <dbReference type="ChEBI" id="CHEBI:30413"/>
    </ligand>
    <ligandPart>
        <name>Fe</name>
        <dbReference type="ChEBI" id="CHEBI:18248"/>
    </ligandPart>
</feature>
<dbReference type="InterPro" id="IPR001486">
    <property type="entry name" value="Hemoglobin_trunc"/>
</dbReference>
<keyword evidence="8" id="KW-1185">Reference proteome</keyword>
<keyword evidence="1" id="KW-0813">Transport</keyword>
<dbReference type="GO" id="GO:0046872">
    <property type="term" value="F:metal ion binding"/>
    <property type="evidence" value="ECO:0007669"/>
    <property type="project" value="UniProtKB-KW"/>
</dbReference>
<feature type="signal peptide" evidence="6">
    <location>
        <begin position="1"/>
        <end position="22"/>
    </location>
</feature>
<dbReference type="Gene3D" id="1.10.490.10">
    <property type="entry name" value="Globins"/>
    <property type="match status" value="1"/>
</dbReference>
<evidence type="ECO:0000313" key="8">
    <source>
        <dbReference type="Proteomes" id="UP000199603"/>
    </source>
</evidence>
<proteinExistence type="predicted"/>
<protein>
    <submittedName>
        <fullName evidence="7">Hemoglobin</fullName>
    </submittedName>
</protein>
<evidence type="ECO:0000256" key="2">
    <source>
        <dbReference type="ARBA" id="ARBA00022617"/>
    </source>
</evidence>
<dbReference type="GO" id="GO:0019825">
    <property type="term" value="F:oxygen binding"/>
    <property type="evidence" value="ECO:0007669"/>
    <property type="project" value="InterPro"/>
</dbReference>
<dbReference type="Proteomes" id="UP000199603">
    <property type="component" value="Unassembled WGS sequence"/>
</dbReference>
<gene>
    <name evidence="7" type="ORF">SAMN04488509_10283</name>
</gene>
<dbReference type="EMBL" id="FNAG01000002">
    <property type="protein sequence ID" value="SDD34374.1"/>
    <property type="molecule type" value="Genomic_DNA"/>
</dbReference>
<dbReference type="InterPro" id="IPR009050">
    <property type="entry name" value="Globin-like_sf"/>
</dbReference>
<name>A0A1G6TZK9_9GAMM</name>
<keyword evidence="4 5" id="KW-0408">Iron</keyword>
<evidence type="ECO:0000256" key="6">
    <source>
        <dbReference type="SAM" id="SignalP"/>
    </source>
</evidence>
<dbReference type="InterPro" id="IPR012292">
    <property type="entry name" value="Globin/Proto"/>
</dbReference>
<evidence type="ECO:0000256" key="4">
    <source>
        <dbReference type="ARBA" id="ARBA00023004"/>
    </source>
</evidence>
<sequence>MTPSLRGALLAAALVLAGPAVAEPMNPAPAHPELRPVLAEFGGVEGLTVLMDDFMQRLLADDRTREFFEFSDQARVKRQLVEQFCVILGGDCVYSGRSMAESHEGLDIRRGEFNALVEILQDAMQAKGVPFAAQNKLLAKLAPMHREVVTR</sequence>
<dbReference type="AlphaFoldDB" id="A0A1G6TZK9"/>
<keyword evidence="6" id="KW-0732">Signal</keyword>
<dbReference type="RefSeq" id="WP_091239669.1">
    <property type="nucleotide sequence ID" value="NZ_FNAG01000002.1"/>
</dbReference>
<keyword evidence="2 5" id="KW-0349">Heme</keyword>
<evidence type="ECO:0000256" key="3">
    <source>
        <dbReference type="ARBA" id="ARBA00022723"/>
    </source>
</evidence>
<keyword evidence="3 5" id="KW-0479">Metal-binding</keyword>